<dbReference type="Pfam" id="PF16363">
    <property type="entry name" value="GDP_Man_Dehyd"/>
    <property type="match status" value="1"/>
</dbReference>
<evidence type="ECO:0000256" key="5">
    <source>
        <dbReference type="ARBA" id="ARBA00023239"/>
    </source>
</evidence>
<protein>
    <recommendedName>
        <fullName evidence="4">GDP-mannose 4,6-dehydratase</fullName>
        <ecNumber evidence="4">4.2.1.47</ecNumber>
    </recommendedName>
</protein>
<evidence type="ECO:0000256" key="3">
    <source>
        <dbReference type="ARBA" id="ARBA00009263"/>
    </source>
</evidence>
<dbReference type="Proteomes" id="UP000754644">
    <property type="component" value="Unassembled WGS sequence"/>
</dbReference>
<evidence type="ECO:0000256" key="1">
    <source>
        <dbReference type="ARBA" id="ARBA00000188"/>
    </source>
</evidence>
<comment type="catalytic activity">
    <reaction evidence="1">
        <text>GDP-alpha-D-mannose = GDP-4-dehydro-alpha-D-rhamnose + H2O</text>
        <dbReference type="Rhea" id="RHEA:23820"/>
        <dbReference type="ChEBI" id="CHEBI:15377"/>
        <dbReference type="ChEBI" id="CHEBI:57527"/>
        <dbReference type="ChEBI" id="CHEBI:57964"/>
        <dbReference type="EC" id="4.2.1.47"/>
    </reaction>
</comment>
<dbReference type="FunFam" id="3.40.50.720:FF:000924">
    <property type="entry name" value="GDP-mannose 4,6 dehydratase"/>
    <property type="match status" value="1"/>
</dbReference>
<organism evidence="8 9">
    <name type="scientific">SAR86 cluster bacterium</name>
    <dbReference type="NCBI Taxonomy" id="2030880"/>
    <lineage>
        <taxon>Bacteria</taxon>
        <taxon>Pseudomonadati</taxon>
        <taxon>Pseudomonadota</taxon>
        <taxon>Gammaproteobacteria</taxon>
        <taxon>SAR86 cluster</taxon>
    </lineage>
</organism>
<evidence type="ECO:0000256" key="4">
    <source>
        <dbReference type="ARBA" id="ARBA00011989"/>
    </source>
</evidence>
<keyword evidence="5" id="KW-0456">Lyase</keyword>
<accession>A0A973A8I0</accession>
<dbReference type="Gene3D" id="3.40.50.720">
    <property type="entry name" value="NAD(P)-binding Rossmann-like Domain"/>
    <property type="match status" value="1"/>
</dbReference>
<dbReference type="PANTHER" id="PTHR43715">
    <property type="entry name" value="GDP-MANNOSE 4,6-DEHYDRATASE"/>
    <property type="match status" value="1"/>
</dbReference>
<dbReference type="InterPro" id="IPR016040">
    <property type="entry name" value="NAD(P)-bd_dom"/>
</dbReference>
<sequence>MNPLSSSRYRTLPQKQALITGITGQDGANFAEFLLSKGYQLNDTKHYDPYATHSRVDHIYQDPRALNKNLVMHYGALTDRLNMRRIVNEVRPDEIYHLGAQGEVAVSFKIPEETADTDAQSTLRLVEAIRFLETIQSRSSNLRQGPIALCPRTAWKST</sequence>
<evidence type="ECO:0000259" key="7">
    <source>
        <dbReference type="Pfam" id="PF16363"/>
    </source>
</evidence>
<evidence type="ECO:0000256" key="6">
    <source>
        <dbReference type="ARBA" id="ARBA00059383"/>
    </source>
</evidence>
<proteinExistence type="inferred from homology"/>
<comment type="similarity">
    <text evidence="3">Belongs to the NAD(P)-dependent epimerase/dehydratase family. GDP-mannose 4,6-dehydratase subfamily.</text>
</comment>
<dbReference type="GO" id="GO:0008446">
    <property type="term" value="F:GDP-mannose 4,6-dehydratase activity"/>
    <property type="evidence" value="ECO:0007669"/>
    <property type="project" value="UniProtKB-EC"/>
</dbReference>
<dbReference type="AlphaFoldDB" id="A0A973A8I0"/>
<gene>
    <name evidence="8" type="ORF">HQ497_10615</name>
</gene>
<dbReference type="GO" id="GO:0042351">
    <property type="term" value="P:'de novo' GDP-L-fucose biosynthetic process"/>
    <property type="evidence" value="ECO:0007669"/>
    <property type="project" value="TreeGrafter"/>
</dbReference>
<dbReference type="InterPro" id="IPR036291">
    <property type="entry name" value="NAD(P)-bd_dom_sf"/>
</dbReference>
<evidence type="ECO:0000256" key="2">
    <source>
        <dbReference type="ARBA" id="ARBA00001937"/>
    </source>
</evidence>
<dbReference type="EC" id="4.2.1.47" evidence="4"/>
<dbReference type="SUPFAM" id="SSF51735">
    <property type="entry name" value="NAD(P)-binding Rossmann-fold domains"/>
    <property type="match status" value="1"/>
</dbReference>
<feature type="domain" description="NAD(P)-binding" evidence="7">
    <location>
        <begin position="18"/>
        <end position="134"/>
    </location>
</feature>
<dbReference type="InterPro" id="IPR006368">
    <property type="entry name" value="GDP_Man_deHydtase"/>
</dbReference>
<reference evidence="8" key="1">
    <citation type="submission" date="2020-05" db="EMBL/GenBank/DDBJ databases">
        <title>Sulfur intermediates as new biogeochemical hubs in an aquatic model microbial ecosystem.</title>
        <authorList>
            <person name="Vigneron A."/>
        </authorList>
    </citation>
    <scope>NUCLEOTIDE SEQUENCE</scope>
    <source>
        <strain evidence="8">Bin.250</strain>
    </source>
</reference>
<comment type="function">
    <text evidence="6">Catalyzes the conversion of GDP-D-mannose to GDP-4-dehydro-6-deoxy-D-mannose.</text>
</comment>
<dbReference type="EMBL" id="JABMOJ010000401">
    <property type="protein sequence ID" value="NQV65804.1"/>
    <property type="molecule type" value="Genomic_DNA"/>
</dbReference>
<dbReference type="PANTHER" id="PTHR43715:SF1">
    <property type="entry name" value="GDP-MANNOSE 4,6 DEHYDRATASE"/>
    <property type="match status" value="1"/>
</dbReference>
<evidence type="ECO:0000313" key="9">
    <source>
        <dbReference type="Proteomes" id="UP000754644"/>
    </source>
</evidence>
<name>A0A973A8I0_9GAMM</name>
<comment type="cofactor">
    <cofactor evidence="2">
        <name>NADP(+)</name>
        <dbReference type="ChEBI" id="CHEBI:58349"/>
    </cofactor>
</comment>
<comment type="caution">
    <text evidence="8">The sequence shown here is derived from an EMBL/GenBank/DDBJ whole genome shotgun (WGS) entry which is preliminary data.</text>
</comment>
<evidence type="ECO:0000313" key="8">
    <source>
        <dbReference type="EMBL" id="NQV65804.1"/>
    </source>
</evidence>